<feature type="compositionally biased region" description="Basic residues" evidence="1">
    <location>
        <begin position="27"/>
        <end position="45"/>
    </location>
</feature>
<reference evidence="3" key="2">
    <citation type="submission" date="2020-05" db="UniProtKB">
        <authorList>
            <consortium name="EnsemblMetazoa"/>
        </authorList>
    </citation>
    <scope>IDENTIFICATION</scope>
</reference>
<dbReference type="EMBL" id="KE525351">
    <property type="protein sequence ID" value="KFB51352.1"/>
    <property type="molecule type" value="Genomic_DNA"/>
</dbReference>
<feature type="region of interest" description="Disordered" evidence="1">
    <location>
        <begin position="262"/>
        <end position="290"/>
    </location>
</feature>
<protein>
    <submittedName>
        <fullName evidence="2 3">Uncharacterized protein</fullName>
    </submittedName>
</protein>
<feature type="compositionally biased region" description="Gly residues" evidence="1">
    <location>
        <begin position="105"/>
        <end position="115"/>
    </location>
</feature>
<evidence type="ECO:0000256" key="1">
    <source>
        <dbReference type="SAM" id="MobiDB-lite"/>
    </source>
</evidence>
<reference evidence="2 4" key="1">
    <citation type="journal article" date="2014" name="BMC Genomics">
        <title>Genome sequence of Anopheles sinensis provides insight into genetics basis of mosquito competence for malaria parasites.</title>
        <authorList>
            <person name="Zhou D."/>
            <person name="Zhang D."/>
            <person name="Ding G."/>
            <person name="Shi L."/>
            <person name="Hou Q."/>
            <person name="Ye Y."/>
            <person name="Xu Y."/>
            <person name="Zhou H."/>
            <person name="Xiong C."/>
            <person name="Li S."/>
            <person name="Yu J."/>
            <person name="Hong S."/>
            <person name="Yu X."/>
            <person name="Zou P."/>
            <person name="Chen C."/>
            <person name="Chang X."/>
            <person name="Wang W."/>
            <person name="Lv Y."/>
            <person name="Sun Y."/>
            <person name="Ma L."/>
            <person name="Shen B."/>
            <person name="Zhu C."/>
        </authorList>
    </citation>
    <scope>NUCLEOTIDE SEQUENCE [LARGE SCALE GENOMIC DNA]</scope>
</reference>
<evidence type="ECO:0000313" key="2">
    <source>
        <dbReference type="EMBL" id="KFB51352.1"/>
    </source>
</evidence>
<keyword evidence="4" id="KW-1185">Reference proteome</keyword>
<dbReference type="AlphaFoldDB" id="A0A084WMA8"/>
<name>A0A084WMA8_ANOSI</name>
<feature type="compositionally biased region" description="Basic residues" evidence="1">
    <location>
        <begin position="277"/>
        <end position="290"/>
    </location>
</feature>
<organism evidence="2">
    <name type="scientific">Anopheles sinensis</name>
    <name type="common">Mosquito</name>
    <dbReference type="NCBI Taxonomy" id="74873"/>
    <lineage>
        <taxon>Eukaryota</taxon>
        <taxon>Metazoa</taxon>
        <taxon>Ecdysozoa</taxon>
        <taxon>Arthropoda</taxon>
        <taxon>Hexapoda</taxon>
        <taxon>Insecta</taxon>
        <taxon>Pterygota</taxon>
        <taxon>Neoptera</taxon>
        <taxon>Endopterygota</taxon>
        <taxon>Diptera</taxon>
        <taxon>Nematocera</taxon>
        <taxon>Culicoidea</taxon>
        <taxon>Culicidae</taxon>
        <taxon>Anophelinae</taxon>
        <taxon>Anopheles</taxon>
    </lineage>
</organism>
<dbReference type="Proteomes" id="UP000030765">
    <property type="component" value="Unassembled WGS sequence"/>
</dbReference>
<dbReference type="EMBL" id="ATLV01024395">
    <property type="status" value="NOT_ANNOTATED_CDS"/>
    <property type="molecule type" value="Genomic_DNA"/>
</dbReference>
<feature type="region of interest" description="Disordered" evidence="1">
    <location>
        <begin position="127"/>
        <end position="163"/>
    </location>
</feature>
<dbReference type="VEuPathDB" id="VectorBase:ASIS022949"/>
<feature type="compositionally biased region" description="Polar residues" evidence="1">
    <location>
        <begin position="52"/>
        <end position="62"/>
    </location>
</feature>
<feature type="compositionally biased region" description="Gly residues" evidence="1">
    <location>
        <begin position="64"/>
        <end position="73"/>
    </location>
</feature>
<dbReference type="VEuPathDB" id="VectorBase:ASIC019412"/>
<proteinExistence type="predicted"/>
<accession>A0A084WMA8</accession>
<gene>
    <name evidence="2" type="ORF">ZHAS_00019412</name>
</gene>
<feature type="compositionally biased region" description="Low complexity" evidence="1">
    <location>
        <begin position="13"/>
        <end position="25"/>
    </location>
</feature>
<evidence type="ECO:0000313" key="3">
    <source>
        <dbReference type="EnsemblMetazoa" id="ASIC019412-PA"/>
    </source>
</evidence>
<sequence length="290" mass="28986">MESMGKIGNVGLSASAESVHQSSSAKRPSRRGGSRHGHLHRSSSRRNKENGSSRSNSFRNKTNNGGGAPGGGKAAANSNTQPPGAAVIGSPVGTDGRGSSANNVTGGGTPGAAGGIGGPVAAAGSVAGSGRVRKQRAVSFEQTSTTTAGTMTTSSSLSGTTGTTASVGGTVLPGVPISTCNVMRHSIGGGAAAVASPRGPGGVVWHEYASKSLDEKKLLSKQNNVVVGIGGTGPAVVDGVVDAPAQGRRSIVSVCVNDRQLPDSDDDWPMVDQSRPTPHHPLHHFKPPRI</sequence>
<feature type="compositionally biased region" description="Low complexity" evidence="1">
    <location>
        <begin position="143"/>
        <end position="163"/>
    </location>
</feature>
<dbReference type="EnsemblMetazoa" id="ASIC019412-RA">
    <property type="protein sequence ID" value="ASIC019412-PA"/>
    <property type="gene ID" value="ASIC019412"/>
</dbReference>
<evidence type="ECO:0000313" key="4">
    <source>
        <dbReference type="Proteomes" id="UP000030765"/>
    </source>
</evidence>
<feature type="region of interest" description="Disordered" evidence="1">
    <location>
        <begin position="1"/>
        <end position="115"/>
    </location>
</feature>